<evidence type="ECO:0000313" key="2">
    <source>
        <dbReference type="Proteomes" id="UP000076154"/>
    </source>
</evidence>
<comment type="caution">
    <text evidence="1">The sequence shown here is derived from an EMBL/GenBank/DDBJ whole genome shotgun (WGS) entry which is preliminary data.</text>
</comment>
<dbReference type="InParanoid" id="A0A369JF63"/>
<sequence length="84" mass="9082">MFSTDEESVGSCSLTPLKHSHVPLLTRDVAGRSLIVYPCIPLQHKPGLKVSAVDAARKRVFTTAAFVTPAIDRLKRGKLGDDHG</sequence>
<dbReference type="EMBL" id="LUEZ02000085">
    <property type="protein sequence ID" value="RDB19045.1"/>
    <property type="molecule type" value="Genomic_DNA"/>
</dbReference>
<protein>
    <submittedName>
        <fullName evidence="1">Uncharacterized protein</fullName>
    </submittedName>
</protein>
<dbReference type="Proteomes" id="UP000076154">
    <property type="component" value="Unassembled WGS sequence"/>
</dbReference>
<gene>
    <name evidence="1" type="ORF">Hypma_014292</name>
</gene>
<dbReference type="AlphaFoldDB" id="A0A369JF63"/>
<organism evidence="1 2">
    <name type="scientific">Hypsizygus marmoreus</name>
    <name type="common">White beech mushroom</name>
    <name type="synonym">Agaricus marmoreus</name>
    <dbReference type="NCBI Taxonomy" id="39966"/>
    <lineage>
        <taxon>Eukaryota</taxon>
        <taxon>Fungi</taxon>
        <taxon>Dikarya</taxon>
        <taxon>Basidiomycota</taxon>
        <taxon>Agaricomycotina</taxon>
        <taxon>Agaricomycetes</taxon>
        <taxon>Agaricomycetidae</taxon>
        <taxon>Agaricales</taxon>
        <taxon>Tricholomatineae</taxon>
        <taxon>Lyophyllaceae</taxon>
        <taxon>Hypsizygus</taxon>
    </lineage>
</organism>
<keyword evidence="2" id="KW-1185">Reference proteome</keyword>
<proteinExistence type="predicted"/>
<evidence type="ECO:0000313" key="1">
    <source>
        <dbReference type="EMBL" id="RDB19045.1"/>
    </source>
</evidence>
<reference evidence="1" key="1">
    <citation type="submission" date="2018-04" db="EMBL/GenBank/DDBJ databases">
        <title>Whole genome sequencing of Hypsizygus marmoreus.</title>
        <authorList>
            <person name="Choi I.-G."/>
            <person name="Min B."/>
            <person name="Kim J.-G."/>
            <person name="Kim S."/>
            <person name="Oh Y.-L."/>
            <person name="Kong W.-S."/>
            <person name="Park H."/>
            <person name="Jeong J."/>
            <person name="Song E.-S."/>
        </authorList>
    </citation>
    <scope>NUCLEOTIDE SEQUENCE [LARGE SCALE GENOMIC DNA]</scope>
    <source>
        <strain evidence="1">51987-8</strain>
    </source>
</reference>
<name>A0A369JF63_HYPMA</name>
<accession>A0A369JF63</accession>